<name>A0AA37UMW2_9MYCO</name>
<dbReference type="AlphaFoldDB" id="A0AA37UMW2"/>
<comment type="caution">
    <text evidence="2">The sequence shown here is derived from an EMBL/GenBank/DDBJ whole genome shotgun (WGS) entry which is preliminary data.</text>
</comment>
<keyword evidence="3" id="KW-1185">Reference proteome</keyword>
<protein>
    <recommendedName>
        <fullName evidence="5">Sulfotransferase family protein</fullName>
    </recommendedName>
</protein>
<dbReference type="Gene3D" id="3.40.50.300">
    <property type="entry name" value="P-loop containing nucleotide triphosphate hydrolases"/>
    <property type="match status" value="1"/>
</dbReference>
<evidence type="ECO:0000313" key="4">
    <source>
        <dbReference type="Proteomes" id="UP001139505"/>
    </source>
</evidence>
<dbReference type="EMBL" id="BQYH01000005">
    <property type="protein sequence ID" value="GKU70720.1"/>
    <property type="molecule type" value="Genomic_DNA"/>
</dbReference>
<gene>
    <name evidence="1" type="ORF">MmonteBS_28430</name>
    <name evidence="2" type="ORF">NJB18185_04970</name>
</gene>
<reference evidence="2" key="3">
    <citation type="journal article" date="2022" name="Microbiol. Resour. Announc.">
        <title>Draft Genome Sequences of Eight Mycobacterium montefiorense Strains Isolated from Salamanders in Captivity.</title>
        <authorList>
            <person name="Komine T."/>
            <person name="Ihara H."/>
            <person name="Fukano H."/>
            <person name="Hoshino Y."/>
            <person name="Kurata O."/>
            <person name="Wada S."/>
        </authorList>
    </citation>
    <scope>NUCLEOTIDE SEQUENCE</scope>
    <source>
        <strain evidence="2">NJB18185</strain>
    </source>
</reference>
<dbReference type="EMBL" id="BFCH01000018">
    <property type="protein sequence ID" value="GBG38471.1"/>
    <property type="molecule type" value="Genomic_DNA"/>
</dbReference>
<reference evidence="3" key="2">
    <citation type="submission" date="2018-04" db="EMBL/GenBank/DDBJ databases">
        <title>Draft genome sequence of Mycobacterium montefiorense isolated from Japanese black salamander.</title>
        <authorList>
            <person name="Fukano H."/>
            <person name="Yoshida M."/>
            <person name="Shimizu A."/>
            <person name="Iwao H."/>
            <person name="Kurata O."/>
            <person name="Katayama Y."/>
            <person name="Omatsu T."/>
            <person name="Mizutani T."/>
            <person name="Wada S."/>
            <person name="Hoshino Y."/>
        </authorList>
    </citation>
    <scope>NUCLEOTIDE SEQUENCE [LARGE SCALE GENOMIC DNA]</scope>
    <source>
        <strain evidence="3">BS</strain>
    </source>
</reference>
<dbReference type="SUPFAM" id="SSF52540">
    <property type="entry name" value="P-loop containing nucleoside triphosphate hydrolases"/>
    <property type="match status" value="1"/>
</dbReference>
<evidence type="ECO:0000313" key="2">
    <source>
        <dbReference type="EMBL" id="GKU70720.1"/>
    </source>
</evidence>
<dbReference type="Proteomes" id="UP001139505">
    <property type="component" value="Unassembled WGS sequence"/>
</dbReference>
<evidence type="ECO:0000313" key="3">
    <source>
        <dbReference type="Proteomes" id="UP000245060"/>
    </source>
</evidence>
<dbReference type="Proteomes" id="UP000245060">
    <property type="component" value="Unassembled WGS sequence"/>
</dbReference>
<sequence length="223" mass="25181">MLGADAGNPRGYWEPRKAIAINEGILYRHQSAWFDPSLRSMDDALDAEEKAACIASIQEYLTGLPDAPLLVIKEPRITTLTELWFEAARRAGLDVAVVIAVRHPLEVISSVAATWRVSRELSGALWLKYSLMAERCTRRLPRVFVDYADFLDDWPREIKRIATTLDIELNTHQEDAIEAFLTPDLRRQRHSGCVKGKGLVGADWISVVYNTVVSRKRRVTHGV</sequence>
<dbReference type="InterPro" id="IPR027417">
    <property type="entry name" value="P-loop_NTPase"/>
</dbReference>
<proteinExistence type="predicted"/>
<reference evidence="1" key="1">
    <citation type="journal article" date="2018" name="Genome Announc.">
        <title>Draft Genome Sequence of Mycobacterium montefiorense Isolated from Japanese Black Salamander (Hynobius nigrescens).</title>
        <authorList>
            <person name="Fukano H."/>
            <person name="Yoshida M."/>
            <person name="Shimizu A."/>
            <person name="Iwao H."/>
            <person name="Katayama Y."/>
            <person name="Omatsu T."/>
            <person name="Mizutani T."/>
            <person name="Kurata O."/>
            <person name="Wada S."/>
            <person name="Hoshino Y."/>
        </authorList>
    </citation>
    <scope>NUCLEOTIDE SEQUENCE</scope>
    <source>
        <strain evidence="1">BS</strain>
    </source>
</reference>
<accession>A0AA37UMW2</accession>
<evidence type="ECO:0008006" key="5">
    <source>
        <dbReference type="Google" id="ProtNLM"/>
    </source>
</evidence>
<evidence type="ECO:0000313" key="1">
    <source>
        <dbReference type="EMBL" id="GBG38471.1"/>
    </source>
</evidence>
<reference evidence="2" key="4">
    <citation type="submission" date="2022-04" db="EMBL/GenBank/DDBJ databases">
        <authorList>
            <person name="Komine T."/>
            <person name="Fukano H."/>
            <person name="Wada S."/>
        </authorList>
    </citation>
    <scope>NUCLEOTIDE SEQUENCE</scope>
    <source>
        <strain evidence="2">NJB18185</strain>
    </source>
</reference>
<organism evidence="2 4">
    <name type="scientific">Mycobacterium montefiorense</name>
    <dbReference type="NCBI Taxonomy" id="154654"/>
    <lineage>
        <taxon>Bacteria</taxon>
        <taxon>Bacillati</taxon>
        <taxon>Actinomycetota</taxon>
        <taxon>Actinomycetes</taxon>
        <taxon>Mycobacteriales</taxon>
        <taxon>Mycobacteriaceae</taxon>
        <taxon>Mycobacterium</taxon>
        <taxon>Mycobacterium simiae complex</taxon>
    </lineage>
</organism>